<dbReference type="InterPro" id="IPR036059">
    <property type="entry name" value="TldD/PmbA_sf"/>
</dbReference>
<organism evidence="4 5">
    <name type="scientific">candidate division TA06 bacterium</name>
    <dbReference type="NCBI Taxonomy" id="2250710"/>
    <lineage>
        <taxon>Bacteria</taxon>
        <taxon>Bacteria division TA06</taxon>
    </lineage>
</organism>
<dbReference type="GO" id="GO:0008237">
    <property type="term" value="F:metallopeptidase activity"/>
    <property type="evidence" value="ECO:0007669"/>
    <property type="project" value="InterPro"/>
</dbReference>
<accession>A0A523XRK2</accession>
<reference evidence="4 5" key="1">
    <citation type="submission" date="2019-03" db="EMBL/GenBank/DDBJ databases">
        <title>Metabolic potential of uncultured bacteria and archaea associated with petroleum seepage in deep-sea sediments.</title>
        <authorList>
            <person name="Dong X."/>
            <person name="Hubert C."/>
        </authorList>
    </citation>
    <scope>NUCLEOTIDE SEQUENCE [LARGE SCALE GENOMIC DNA]</scope>
    <source>
        <strain evidence="4">E29_bin36</strain>
    </source>
</reference>
<dbReference type="Pfam" id="PF01523">
    <property type="entry name" value="PmbA_TldD_1st"/>
    <property type="match status" value="1"/>
</dbReference>
<dbReference type="InterPro" id="IPR047657">
    <property type="entry name" value="PmbA"/>
</dbReference>
<feature type="domain" description="Metalloprotease TldD/E C-terminal" evidence="3">
    <location>
        <begin position="209"/>
        <end position="434"/>
    </location>
</feature>
<name>A0A523XRK2_UNCT6</name>
<dbReference type="InterPro" id="IPR045569">
    <property type="entry name" value="Metalloprtase-TldD/E_C"/>
</dbReference>
<dbReference type="GO" id="GO:0006508">
    <property type="term" value="P:proteolysis"/>
    <property type="evidence" value="ECO:0007669"/>
    <property type="project" value="InterPro"/>
</dbReference>
<dbReference type="GO" id="GO:0005829">
    <property type="term" value="C:cytosol"/>
    <property type="evidence" value="ECO:0007669"/>
    <property type="project" value="TreeGrafter"/>
</dbReference>
<evidence type="ECO:0000313" key="4">
    <source>
        <dbReference type="EMBL" id="TET81930.1"/>
    </source>
</evidence>
<evidence type="ECO:0000256" key="1">
    <source>
        <dbReference type="ARBA" id="ARBA00005836"/>
    </source>
</evidence>
<dbReference type="Proteomes" id="UP000315534">
    <property type="component" value="Unassembled WGS sequence"/>
</dbReference>
<sequence>MEKLLEMAKKVCDKAEVYSIGYTHNSVSFKNAKLHGIESKIQSGASLRIIKDNKLGFAYTRNLANRQELLQNAIDSLEGEVEANYDFPLTEKLPRIDTFDPSLENVLSTQMVEESARVCDLLKSKTDAEISVSSTTYTETIRVMNSCGTDISGESTFYVMYGSLVFPGSASGIWRAFLSKDFRQMPENILNEMVKLYTSSSKIVEPKGGKMKIMFMPNSMIALKWRISSGTSSKSVYEKVSPIANKVGEKIFDERITIHDDPLNDKHPGARAFDDEGVACKPLTIIENGVLKSFYYDLDYASKLKAKPTGHGHRTTAWGGDPISIKPVPALTHMIMEPGKKSFSDLVKSIDRGIILEGALGAHSGNIPNGDFSIGVSPGLYVENGEIVGRVKDAMVAGNIYEMLKQVVDIGDTLYPSWGTAWLPPILCDNVSVATKN</sequence>
<evidence type="ECO:0000259" key="3">
    <source>
        <dbReference type="Pfam" id="PF19289"/>
    </source>
</evidence>
<feature type="domain" description="Metalloprotease TldD/E N-terminal" evidence="2">
    <location>
        <begin position="15"/>
        <end position="75"/>
    </location>
</feature>
<proteinExistence type="inferred from homology"/>
<dbReference type="InterPro" id="IPR002510">
    <property type="entry name" value="Metalloprtase-TldD/E_N"/>
</dbReference>
<evidence type="ECO:0000313" key="5">
    <source>
        <dbReference type="Proteomes" id="UP000315534"/>
    </source>
</evidence>
<dbReference type="InterPro" id="IPR035068">
    <property type="entry name" value="TldD/PmbA_N"/>
</dbReference>
<dbReference type="SUPFAM" id="SSF111283">
    <property type="entry name" value="Putative modulator of DNA gyrase, PmbA/TldD"/>
    <property type="match status" value="1"/>
</dbReference>
<dbReference type="PANTHER" id="PTHR43421">
    <property type="entry name" value="METALLOPROTEASE PMBA"/>
    <property type="match status" value="1"/>
</dbReference>
<gene>
    <name evidence="4" type="ORF">E3J38_03060</name>
</gene>
<protein>
    <submittedName>
        <fullName evidence="4">TldD/PmbA family protein</fullName>
    </submittedName>
</protein>
<dbReference type="Gene3D" id="3.30.2290.10">
    <property type="entry name" value="PmbA/TldD superfamily"/>
    <property type="match status" value="1"/>
</dbReference>
<evidence type="ECO:0000259" key="2">
    <source>
        <dbReference type="Pfam" id="PF01523"/>
    </source>
</evidence>
<dbReference type="PANTHER" id="PTHR43421:SF1">
    <property type="entry name" value="METALLOPROTEASE PMBA"/>
    <property type="match status" value="1"/>
</dbReference>
<dbReference type="Pfam" id="PF19289">
    <property type="entry name" value="PmbA_TldD_3rd"/>
    <property type="match status" value="1"/>
</dbReference>
<comment type="similarity">
    <text evidence="1">Belongs to the peptidase U62 family.</text>
</comment>
<comment type="caution">
    <text evidence="4">The sequence shown here is derived from an EMBL/GenBank/DDBJ whole genome shotgun (WGS) entry which is preliminary data.</text>
</comment>
<dbReference type="EMBL" id="SOIP01000190">
    <property type="protein sequence ID" value="TET81930.1"/>
    <property type="molecule type" value="Genomic_DNA"/>
</dbReference>
<dbReference type="AlphaFoldDB" id="A0A523XRK2"/>